<dbReference type="EMBL" id="KZ293678">
    <property type="protein sequence ID" value="PBK87414.1"/>
    <property type="molecule type" value="Genomic_DNA"/>
</dbReference>
<accession>A0A2H3D105</accession>
<evidence type="ECO:0000256" key="1">
    <source>
        <dbReference type="SAM" id="MobiDB-lite"/>
    </source>
</evidence>
<feature type="compositionally biased region" description="Basic and acidic residues" evidence="1">
    <location>
        <begin position="1"/>
        <end position="13"/>
    </location>
</feature>
<evidence type="ECO:0000313" key="3">
    <source>
        <dbReference type="Proteomes" id="UP000217790"/>
    </source>
</evidence>
<organism evidence="2 3">
    <name type="scientific">Armillaria gallica</name>
    <name type="common">Bulbous honey fungus</name>
    <name type="synonym">Armillaria bulbosa</name>
    <dbReference type="NCBI Taxonomy" id="47427"/>
    <lineage>
        <taxon>Eukaryota</taxon>
        <taxon>Fungi</taxon>
        <taxon>Dikarya</taxon>
        <taxon>Basidiomycota</taxon>
        <taxon>Agaricomycotina</taxon>
        <taxon>Agaricomycetes</taxon>
        <taxon>Agaricomycetidae</taxon>
        <taxon>Agaricales</taxon>
        <taxon>Marasmiineae</taxon>
        <taxon>Physalacriaceae</taxon>
        <taxon>Armillaria</taxon>
    </lineage>
</organism>
<name>A0A2H3D105_ARMGA</name>
<sequence>MMHNQERGKDQTSKGRTLSSRIVPTPASRPAHPQRGGPHSTQPNGFRLVWRGNINVPHWGSTP</sequence>
<evidence type="ECO:0000313" key="2">
    <source>
        <dbReference type="EMBL" id="PBK87414.1"/>
    </source>
</evidence>
<feature type="region of interest" description="Disordered" evidence="1">
    <location>
        <begin position="1"/>
        <end position="63"/>
    </location>
</feature>
<dbReference type="InParanoid" id="A0A2H3D105"/>
<reference evidence="3" key="1">
    <citation type="journal article" date="2017" name="Nat. Ecol. Evol.">
        <title>Genome expansion and lineage-specific genetic innovations in the forest pathogenic fungi Armillaria.</title>
        <authorList>
            <person name="Sipos G."/>
            <person name="Prasanna A.N."/>
            <person name="Walter M.C."/>
            <person name="O'Connor E."/>
            <person name="Balint B."/>
            <person name="Krizsan K."/>
            <person name="Kiss B."/>
            <person name="Hess J."/>
            <person name="Varga T."/>
            <person name="Slot J."/>
            <person name="Riley R."/>
            <person name="Boka B."/>
            <person name="Rigling D."/>
            <person name="Barry K."/>
            <person name="Lee J."/>
            <person name="Mihaltcheva S."/>
            <person name="LaButti K."/>
            <person name="Lipzen A."/>
            <person name="Waldron R."/>
            <person name="Moloney N.M."/>
            <person name="Sperisen C."/>
            <person name="Kredics L."/>
            <person name="Vagvoelgyi C."/>
            <person name="Patrignani A."/>
            <person name="Fitzpatrick D."/>
            <person name="Nagy I."/>
            <person name="Doyle S."/>
            <person name="Anderson J.B."/>
            <person name="Grigoriev I.V."/>
            <person name="Gueldener U."/>
            <person name="Muensterkoetter M."/>
            <person name="Nagy L.G."/>
        </authorList>
    </citation>
    <scope>NUCLEOTIDE SEQUENCE [LARGE SCALE GENOMIC DNA]</scope>
    <source>
        <strain evidence="3">Ar21-2</strain>
    </source>
</reference>
<dbReference type="Proteomes" id="UP000217790">
    <property type="component" value="Unassembled WGS sequence"/>
</dbReference>
<keyword evidence="3" id="KW-1185">Reference proteome</keyword>
<proteinExistence type="predicted"/>
<dbReference type="AlphaFoldDB" id="A0A2H3D105"/>
<gene>
    <name evidence="2" type="ORF">ARMGADRAFT_1016586</name>
</gene>
<protein>
    <submittedName>
        <fullName evidence="2">Uncharacterized protein</fullName>
    </submittedName>
</protein>